<dbReference type="InterPro" id="IPR001387">
    <property type="entry name" value="Cro/C1-type_HTH"/>
</dbReference>
<reference evidence="3" key="1">
    <citation type="submission" date="2017-09" db="EMBL/GenBank/DDBJ databases">
        <title>Depth-based differentiation of microbial function through sediment-hosted aquifers and enrichment of novel symbionts in the deep terrestrial subsurface.</title>
        <authorList>
            <person name="Probst A.J."/>
            <person name="Ladd B."/>
            <person name="Jarett J.K."/>
            <person name="Geller-Mcgrath D.E."/>
            <person name="Sieber C.M.K."/>
            <person name="Emerson J.B."/>
            <person name="Anantharaman K."/>
            <person name="Thomas B.C."/>
            <person name="Malmstrom R."/>
            <person name="Stieglmeier M."/>
            <person name="Klingl A."/>
            <person name="Woyke T."/>
            <person name="Ryan C.M."/>
            <person name="Banfield J.F."/>
        </authorList>
    </citation>
    <scope>NUCLEOTIDE SEQUENCE [LARGE SCALE GENOMIC DNA]</scope>
</reference>
<dbReference type="EMBL" id="PFAR01000014">
    <property type="protein sequence ID" value="PIR93357.1"/>
    <property type="molecule type" value="Genomic_DNA"/>
</dbReference>
<evidence type="ECO:0000313" key="2">
    <source>
        <dbReference type="EMBL" id="PIR93357.1"/>
    </source>
</evidence>
<evidence type="ECO:0000259" key="1">
    <source>
        <dbReference type="PROSITE" id="PS50943"/>
    </source>
</evidence>
<evidence type="ECO:0000313" key="3">
    <source>
        <dbReference type="Proteomes" id="UP000228626"/>
    </source>
</evidence>
<dbReference type="AlphaFoldDB" id="A0A2H0V2N4"/>
<organism evidence="2 3">
    <name type="scientific">Candidatus Falkowbacteria bacterium CG10_big_fil_rev_8_21_14_0_10_43_10</name>
    <dbReference type="NCBI Taxonomy" id="1974567"/>
    <lineage>
        <taxon>Bacteria</taxon>
        <taxon>Candidatus Falkowiibacteriota</taxon>
    </lineage>
</organism>
<dbReference type="Gene3D" id="1.10.260.40">
    <property type="entry name" value="lambda repressor-like DNA-binding domains"/>
    <property type="match status" value="1"/>
</dbReference>
<dbReference type="GO" id="GO:0003677">
    <property type="term" value="F:DNA binding"/>
    <property type="evidence" value="ECO:0007669"/>
    <property type="project" value="InterPro"/>
</dbReference>
<sequence length="112" mass="13320">MTNLEKKQEEYIKKNPDVRFDLYLKERLKDEEFKRLFEESRAQTRIAIELMRLRKKKRLTQSQLAKSVRMPQANIARIERGEHFPTLNTLSRIFNALGEVVSLKVGKRTICL</sequence>
<comment type="caution">
    <text evidence="2">The sequence shown here is derived from an EMBL/GenBank/DDBJ whole genome shotgun (WGS) entry which is preliminary data.</text>
</comment>
<dbReference type="Proteomes" id="UP000228626">
    <property type="component" value="Unassembled WGS sequence"/>
</dbReference>
<dbReference type="Pfam" id="PF01381">
    <property type="entry name" value="HTH_3"/>
    <property type="match status" value="1"/>
</dbReference>
<dbReference type="SMART" id="SM00530">
    <property type="entry name" value="HTH_XRE"/>
    <property type="match status" value="1"/>
</dbReference>
<dbReference type="CDD" id="cd00093">
    <property type="entry name" value="HTH_XRE"/>
    <property type="match status" value="1"/>
</dbReference>
<name>A0A2H0V2N4_9BACT</name>
<dbReference type="PROSITE" id="PS50943">
    <property type="entry name" value="HTH_CROC1"/>
    <property type="match status" value="1"/>
</dbReference>
<gene>
    <name evidence="2" type="ORF">COT99_01135</name>
</gene>
<protein>
    <submittedName>
        <fullName evidence="2">Transcriptional regulator</fullName>
    </submittedName>
</protein>
<dbReference type="InterPro" id="IPR010982">
    <property type="entry name" value="Lambda_DNA-bd_dom_sf"/>
</dbReference>
<accession>A0A2H0V2N4</accession>
<proteinExistence type="predicted"/>
<dbReference type="SUPFAM" id="SSF47413">
    <property type="entry name" value="lambda repressor-like DNA-binding domains"/>
    <property type="match status" value="1"/>
</dbReference>
<feature type="domain" description="HTH cro/C1-type" evidence="1">
    <location>
        <begin position="50"/>
        <end position="103"/>
    </location>
</feature>